<keyword evidence="3 6" id="KW-0812">Transmembrane</keyword>
<feature type="transmembrane region" description="Helical" evidence="6">
    <location>
        <begin position="348"/>
        <end position="367"/>
    </location>
</feature>
<accession>A0AA37TLC4</accession>
<dbReference type="PANTHER" id="PTHR30294:SF46">
    <property type="entry name" value="ABC TRANSPORTER PERMEASE"/>
    <property type="match status" value="1"/>
</dbReference>
<dbReference type="InterPro" id="IPR051449">
    <property type="entry name" value="ABC-2_transporter_component"/>
</dbReference>
<reference evidence="8 9" key="1">
    <citation type="journal article" date="2014" name="Int. J. Syst. Evol. Microbiol.">
        <title>Complete genome sequence of Corynebacterium casei LMG S-19264T (=DSM 44701T), isolated from a smear-ripened cheese.</title>
        <authorList>
            <consortium name="US DOE Joint Genome Institute (JGI-PGF)"/>
            <person name="Walter F."/>
            <person name="Albersmeier A."/>
            <person name="Kalinowski J."/>
            <person name="Ruckert C."/>
        </authorList>
    </citation>
    <scope>NUCLEOTIDE SEQUENCE [LARGE SCALE GENOMIC DNA]</scope>
    <source>
        <strain evidence="8 9">NBRC 112785</strain>
    </source>
</reference>
<dbReference type="InterPro" id="IPR013525">
    <property type="entry name" value="ABC2_TM"/>
</dbReference>
<feature type="transmembrane region" description="Helical" evidence="6">
    <location>
        <begin position="226"/>
        <end position="247"/>
    </location>
</feature>
<dbReference type="EMBL" id="BSPO01000003">
    <property type="protein sequence ID" value="GLS83707.1"/>
    <property type="molecule type" value="Genomic_DNA"/>
</dbReference>
<dbReference type="Pfam" id="PF12698">
    <property type="entry name" value="ABC2_membrane_3"/>
    <property type="match status" value="1"/>
</dbReference>
<keyword evidence="2" id="KW-1003">Cell membrane</keyword>
<evidence type="ECO:0000256" key="2">
    <source>
        <dbReference type="ARBA" id="ARBA00022475"/>
    </source>
</evidence>
<name>A0AA37TLC4_9GAMM</name>
<dbReference type="GO" id="GO:0140359">
    <property type="term" value="F:ABC-type transporter activity"/>
    <property type="evidence" value="ECO:0007669"/>
    <property type="project" value="InterPro"/>
</dbReference>
<gene>
    <name evidence="8" type="ORF">GCM10007894_16840</name>
</gene>
<sequence>MSYWQLYRQELQAILADKAILVTLFGGIVFYAFMYPLPYLHEVATEQAVVVVDNDSSSASRQIIRHADASPKVEIVGQAASLSEAEQWIADGRAHGVMVIPEGFRRNLLLAHGSTLAYGGDANFFLVYSAIAEGLITVDLDSAKRLQVLGMLARGENPKKAELTVNAIKLNSVPAFNPSLGYMSYIVPAVMVLVLHQTLLIGSGILGAGQWRHAGYWQTQKPLTLVLSRVMAFFTLYLIFASFYLGYCHYHYRLTVQGHLHEVMLMMLPFLLASSAFGIAVSCLYLRRDMPTQIVLLISMPILFASGLIWPLELIPQAIVWLSQLIPATPGIVGMVKLNQMAAPWHSVFYEWLQLWLLFGVYLLIAVKGVSYRQKQFS</sequence>
<comment type="subcellular location">
    <subcellularLocation>
        <location evidence="1">Cell membrane</location>
        <topology evidence="1">Multi-pass membrane protein</topology>
    </subcellularLocation>
</comment>
<keyword evidence="5 6" id="KW-0472">Membrane</keyword>
<proteinExistence type="predicted"/>
<dbReference type="AlphaFoldDB" id="A0AA37TLC4"/>
<keyword evidence="4 6" id="KW-1133">Transmembrane helix</keyword>
<evidence type="ECO:0000313" key="9">
    <source>
        <dbReference type="Proteomes" id="UP001157439"/>
    </source>
</evidence>
<dbReference type="RefSeq" id="WP_095500502.1">
    <property type="nucleotide sequence ID" value="NZ_BSPO01000003.1"/>
</dbReference>
<dbReference type="GO" id="GO:0005886">
    <property type="term" value="C:plasma membrane"/>
    <property type="evidence" value="ECO:0007669"/>
    <property type="project" value="UniProtKB-SubCell"/>
</dbReference>
<feature type="transmembrane region" description="Helical" evidence="6">
    <location>
        <begin position="20"/>
        <end position="37"/>
    </location>
</feature>
<dbReference type="PANTHER" id="PTHR30294">
    <property type="entry name" value="MEMBRANE COMPONENT OF ABC TRANSPORTER YHHJ-RELATED"/>
    <property type="match status" value="1"/>
</dbReference>
<evidence type="ECO:0000256" key="1">
    <source>
        <dbReference type="ARBA" id="ARBA00004651"/>
    </source>
</evidence>
<feature type="domain" description="ABC-2 type transporter transmembrane" evidence="7">
    <location>
        <begin position="19"/>
        <end position="367"/>
    </location>
</feature>
<evidence type="ECO:0000313" key="8">
    <source>
        <dbReference type="EMBL" id="GLS83707.1"/>
    </source>
</evidence>
<feature type="transmembrane region" description="Helical" evidence="6">
    <location>
        <begin position="267"/>
        <end position="287"/>
    </location>
</feature>
<organism evidence="8 9">
    <name type="scientific">Paraferrimonas haliotis</name>
    <dbReference type="NCBI Taxonomy" id="2013866"/>
    <lineage>
        <taxon>Bacteria</taxon>
        <taxon>Pseudomonadati</taxon>
        <taxon>Pseudomonadota</taxon>
        <taxon>Gammaproteobacteria</taxon>
        <taxon>Alteromonadales</taxon>
        <taxon>Ferrimonadaceae</taxon>
        <taxon>Paraferrimonas</taxon>
    </lineage>
</organism>
<evidence type="ECO:0000259" key="7">
    <source>
        <dbReference type="Pfam" id="PF12698"/>
    </source>
</evidence>
<dbReference type="Gene3D" id="3.40.1710.10">
    <property type="entry name" value="abc type-2 transporter like domain"/>
    <property type="match status" value="1"/>
</dbReference>
<protein>
    <submittedName>
        <fullName evidence="8">ABC transporter</fullName>
    </submittedName>
</protein>
<feature type="transmembrane region" description="Helical" evidence="6">
    <location>
        <begin position="294"/>
        <end position="312"/>
    </location>
</feature>
<evidence type="ECO:0000256" key="4">
    <source>
        <dbReference type="ARBA" id="ARBA00022989"/>
    </source>
</evidence>
<evidence type="ECO:0000256" key="3">
    <source>
        <dbReference type="ARBA" id="ARBA00022692"/>
    </source>
</evidence>
<feature type="transmembrane region" description="Helical" evidence="6">
    <location>
        <begin position="182"/>
        <end position="206"/>
    </location>
</feature>
<evidence type="ECO:0000256" key="6">
    <source>
        <dbReference type="SAM" id="Phobius"/>
    </source>
</evidence>
<comment type="caution">
    <text evidence="8">The sequence shown here is derived from an EMBL/GenBank/DDBJ whole genome shotgun (WGS) entry which is preliminary data.</text>
</comment>
<evidence type="ECO:0000256" key="5">
    <source>
        <dbReference type="ARBA" id="ARBA00023136"/>
    </source>
</evidence>
<keyword evidence="9" id="KW-1185">Reference proteome</keyword>
<dbReference type="Proteomes" id="UP001157439">
    <property type="component" value="Unassembled WGS sequence"/>
</dbReference>